<evidence type="ECO:0000313" key="5">
    <source>
        <dbReference type="Proteomes" id="UP000575083"/>
    </source>
</evidence>
<dbReference type="RefSeq" id="WP_184863415.1">
    <property type="nucleotide sequence ID" value="NZ_JACHLK010000015.1"/>
</dbReference>
<comment type="caution">
    <text evidence="4">The sequence shown here is derived from an EMBL/GenBank/DDBJ whole genome shotgun (WGS) entry which is preliminary data.</text>
</comment>
<sequence>MDHHHPHHHPAGQPHRIDLVVYPGFKALEAVGPMSVFDYANVHLRQHGRPDGYAVRVVAAQAGAVQSDTLMALAATHTLAGLEQQQQAGEGGPGCTVVLVGSRNIEQVLAASPDLVAWAARVAPRVDRMIALCSGSFFLAAAGLLDGRRAATHWSVAALLRQRYPAIDVDPDAIYVRDGSLWTSAGVTAGIDLALALVEEDFGHALALEVARDLVMYLKRPGGQSQFSVQLASQGVTHRDIQAVQSWVLENLHEPMPLAALAARAAMSERHFRRVFVQETGQTPSAFVDAARLEGARRLLESSTSQPQAALPIKTVAARVGMGSEQALRQLFVRHLGITPQAYRERFGGPGRR</sequence>
<dbReference type="Gene3D" id="1.10.10.60">
    <property type="entry name" value="Homeodomain-like"/>
    <property type="match status" value="1"/>
</dbReference>
<dbReference type="SUPFAM" id="SSF52317">
    <property type="entry name" value="Class I glutamine amidotransferase-like"/>
    <property type="match status" value="1"/>
</dbReference>
<proteinExistence type="predicted"/>
<dbReference type="SUPFAM" id="SSF46689">
    <property type="entry name" value="Homeodomain-like"/>
    <property type="match status" value="2"/>
</dbReference>
<dbReference type="InterPro" id="IPR029062">
    <property type="entry name" value="Class_I_gatase-like"/>
</dbReference>
<protein>
    <submittedName>
        <fullName evidence="4">Transcriptional regulator GlxA family with amidase domain</fullName>
    </submittedName>
</protein>
<dbReference type="Proteomes" id="UP000575083">
    <property type="component" value="Unassembled WGS sequence"/>
</dbReference>
<name>A0A7X0UCE5_9BURK</name>
<gene>
    <name evidence="4" type="ORF">HNP48_005651</name>
</gene>
<evidence type="ECO:0000313" key="4">
    <source>
        <dbReference type="EMBL" id="MBB6562934.1"/>
    </source>
</evidence>
<keyword evidence="1" id="KW-0805">Transcription regulation</keyword>
<dbReference type="InterPro" id="IPR052158">
    <property type="entry name" value="INH-QAR"/>
</dbReference>
<accession>A0A7X0UCE5</accession>
<dbReference type="AlphaFoldDB" id="A0A7X0UCE5"/>
<evidence type="ECO:0000256" key="1">
    <source>
        <dbReference type="ARBA" id="ARBA00023015"/>
    </source>
</evidence>
<dbReference type="Gene3D" id="3.40.50.880">
    <property type="match status" value="1"/>
</dbReference>
<dbReference type="Pfam" id="PF01965">
    <property type="entry name" value="DJ-1_PfpI"/>
    <property type="match status" value="1"/>
</dbReference>
<reference evidence="4 5" key="1">
    <citation type="submission" date="2020-08" db="EMBL/GenBank/DDBJ databases">
        <title>Functional genomics of gut bacteria from endangered species of beetles.</title>
        <authorList>
            <person name="Carlos-Shanley C."/>
        </authorList>
    </citation>
    <scope>NUCLEOTIDE SEQUENCE [LARGE SCALE GENOMIC DNA]</scope>
    <source>
        <strain evidence="4 5">S00198</strain>
    </source>
</reference>
<dbReference type="CDD" id="cd03137">
    <property type="entry name" value="GATase1_AraC_1"/>
    <property type="match status" value="1"/>
</dbReference>
<dbReference type="SMART" id="SM00342">
    <property type="entry name" value="HTH_ARAC"/>
    <property type="match status" value="1"/>
</dbReference>
<dbReference type="PANTHER" id="PTHR43130">
    <property type="entry name" value="ARAC-FAMILY TRANSCRIPTIONAL REGULATOR"/>
    <property type="match status" value="1"/>
</dbReference>
<dbReference type="GO" id="GO:0003700">
    <property type="term" value="F:DNA-binding transcription factor activity"/>
    <property type="evidence" value="ECO:0007669"/>
    <property type="project" value="InterPro"/>
</dbReference>
<evidence type="ECO:0000259" key="3">
    <source>
        <dbReference type="PROSITE" id="PS01124"/>
    </source>
</evidence>
<dbReference type="InterPro" id="IPR009057">
    <property type="entry name" value="Homeodomain-like_sf"/>
</dbReference>
<evidence type="ECO:0000256" key="2">
    <source>
        <dbReference type="ARBA" id="ARBA00023163"/>
    </source>
</evidence>
<dbReference type="PANTHER" id="PTHR43130:SF3">
    <property type="entry name" value="HTH-TYPE TRANSCRIPTIONAL REGULATOR RV1931C"/>
    <property type="match status" value="1"/>
</dbReference>
<organism evidence="4 5">
    <name type="scientific">Acidovorax soli</name>
    <dbReference type="NCBI Taxonomy" id="592050"/>
    <lineage>
        <taxon>Bacteria</taxon>
        <taxon>Pseudomonadati</taxon>
        <taxon>Pseudomonadota</taxon>
        <taxon>Betaproteobacteria</taxon>
        <taxon>Burkholderiales</taxon>
        <taxon>Comamonadaceae</taxon>
        <taxon>Acidovorax</taxon>
    </lineage>
</organism>
<dbReference type="EMBL" id="JACHLK010000015">
    <property type="protein sequence ID" value="MBB6562934.1"/>
    <property type="molecule type" value="Genomic_DNA"/>
</dbReference>
<dbReference type="InterPro" id="IPR018060">
    <property type="entry name" value="HTH_AraC"/>
</dbReference>
<dbReference type="PROSITE" id="PS01124">
    <property type="entry name" value="HTH_ARAC_FAMILY_2"/>
    <property type="match status" value="1"/>
</dbReference>
<dbReference type="InterPro" id="IPR002818">
    <property type="entry name" value="DJ-1/PfpI"/>
</dbReference>
<dbReference type="GO" id="GO:0043565">
    <property type="term" value="F:sequence-specific DNA binding"/>
    <property type="evidence" value="ECO:0007669"/>
    <property type="project" value="InterPro"/>
</dbReference>
<keyword evidence="5" id="KW-1185">Reference proteome</keyword>
<keyword evidence="2" id="KW-0804">Transcription</keyword>
<feature type="domain" description="HTH araC/xylS-type" evidence="3">
    <location>
        <begin position="242"/>
        <end position="346"/>
    </location>
</feature>
<dbReference type="Pfam" id="PF12833">
    <property type="entry name" value="HTH_18"/>
    <property type="match status" value="1"/>
</dbReference>